<evidence type="ECO:0000313" key="7">
    <source>
        <dbReference type="Proteomes" id="UP000566813"/>
    </source>
</evidence>
<dbReference type="PANTHER" id="PTHR30346:SF28">
    <property type="entry name" value="HTH-TYPE TRANSCRIPTIONAL REGULATOR CYNR"/>
    <property type="match status" value="1"/>
</dbReference>
<comment type="similarity">
    <text evidence="1">Belongs to the LysR transcriptional regulatory family.</text>
</comment>
<dbReference type="SUPFAM" id="SSF53850">
    <property type="entry name" value="Periplasmic binding protein-like II"/>
    <property type="match status" value="1"/>
</dbReference>
<dbReference type="RefSeq" id="WP_221774075.1">
    <property type="nucleotide sequence ID" value="NZ_JACLAW010000006.1"/>
</dbReference>
<dbReference type="Pfam" id="PF03466">
    <property type="entry name" value="LysR_substrate"/>
    <property type="match status" value="1"/>
</dbReference>
<evidence type="ECO:0000256" key="2">
    <source>
        <dbReference type="ARBA" id="ARBA00023015"/>
    </source>
</evidence>
<evidence type="ECO:0000259" key="5">
    <source>
        <dbReference type="PROSITE" id="PS50931"/>
    </source>
</evidence>
<protein>
    <submittedName>
        <fullName evidence="6">LysR family transcriptional regulator</fullName>
    </submittedName>
</protein>
<proteinExistence type="inferred from homology"/>
<dbReference type="PROSITE" id="PS50931">
    <property type="entry name" value="HTH_LYSR"/>
    <property type="match status" value="1"/>
</dbReference>
<dbReference type="InterPro" id="IPR005119">
    <property type="entry name" value="LysR_subst-bd"/>
</dbReference>
<evidence type="ECO:0000256" key="1">
    <source>
        <dbReference type="ARBA" id="ARBA00009437"/>
    </source>
</evidence>
<dbReference type="Gene3D" id="1.10.10.10">
    <property type="entry name" value="Winged helix-like DNA-binding domain superfamily/Winged helix DNA-binding domain"/>
    <property type="match status" value="1"/>
</dbReference>
<dbReference type="InterPro" id="IPR036390">
    <property type="entry name" value="WH_DNA-bd_sf"/>
</dbReference>
<dbReference type="SUPFAM" id="SSF46785">
    <property type="entry name" value="Winged helix' DNA-binding domain"/>
    <property type="match status" value="1"/>
</dbReference>
<feature type="domain" description="HTH lysR-type" evidence="5">
    <location>
        <begin position="10"/>
        <end position="67"/>
    </location>
</feature>
<gene>
    <name evidence="6" type="ORF">H7F51_09235</name>
</gene>
<accession>A0A7X1FSU4</accession>
<dbReference type="EMBL" id="JACLAW010000006">
    <property type="protein sequence ID" value="MBC2665707.1"/>
    <property type="molecule type" value="Genomic_DNA"/>
</dbReference>
<dbReference type="Gene3D" id="3.40.190.290">
    <property type="match status" value="1"/>
</dbReference>
<dbReference type="PRINTS" id="PR00039">
    <property type="entry name" value="HTHLYSR"/>
</dbReference>
<name>A0A7X1FSU4_9SPHN</name>
<dbReference type="CDD" id="cd05466">
    <property type="entry name" value="PBP2_LTTR_substrate"/>
    <property type="match status" value="1"/>
</dbReference>
<comment type="caution">
    <text evidence="6">The sequence shown here is derived from an EMBL/GenBank/DDBJ whole genome shotgun (WGS) entry which is preliminary data.</text>
</comment>
<evidence type="ECO:0000256" key="3">
    <source>
        <dbReference type="ARBA" id="ARBA00023125"/>
    </source>
</evidence>
<evidence type="ECO:0000256" key="4">
    <source>
        <dbReference type="ARBA" id="ARBA00023163"/>
    </source>
</evidence>
<dbReference type="FunFam" id="1.10.10.10:FF:000001">
    <property type="entry name" value="LysR family transcriptional regulator"/>
    <property type="match status" value="1"/>
</dbReference>
<organism evidence="6 7">
    <name type="scientific">Novosphingobium flavum</name>
    <dbReference type="NCBI Taxonomy" id="1778672"/>
    <lineage>
        <taxon>Bacteria</taxon>
        <taxon>Pseudomonadati</taxon>
        <taxon>Pseudomonadota</taxon>
        <taxon>Alphaproteobacteria</taxon>
        <taxon>Sphingomonadales</taxon>
        <taxon>Sphingomonadaceae</taxon>
        <taxon>Novosphingobium</taxon>
    </lineage>
</organism>
<dbReference type="InterPro" id="IPR036388">
    <property type="entry name" value="WH-like_DNA-bd_sf"/>
</dbReference>
<dbReference type="Proteomes" id="UP000566813">
    <property type="component" value="Unassembled WGS sequence"/>
</dbReference>
<reference evidence="6 7" key="1">
    <citation type="submission" date="2020-08" db="EMBL/GenBank/DDBJ databases">
        <title>The genome sequence of type strain Novosphingobium flavum NBRC 111647.</title>
        <authorList>
            <person name="Liu Y."/>
        </authorList>
    </citation>
    <scope>NUCLEOTIDE SEQUENCE [LARGE SCALE GENOMIC DNA]</scope>
    <source>
        <strain evidence="6 7">NBRC 111647</strain>
    </source>
</reference>
<dbReference type="GO" id="GO:0003677">
    <property type="term" value="F:DNA binding"/>
    <property type="evidence" value="ECO:0007669"/>
    <property type="project" value="UniProtKB-KW"/>
</dbReference>
<dbReference type="GO" id="GO:0032993">
    <property type="term" value="C:protein-DNA complex"/>
    <property type="evidence" value="ECO:0007669"/>
    <property type="project" value="TreeGrafter"/>
</dbReference>
<dbReference type="Pfam" id="PF00126">
    <property type="entry name" value="HTH_1"/>
    <property type="match status" value="1"/>
</dbReference>
<keyword evidence="2" id="KW-0805">Transcription regulation</keyword>
<dbReference type="GO" id="GO:0003700">
    <property type="term" value="F:DNA-binding transcription factor activity"/>
    <property type="evidence" value="ECO:0007669"/>
    <property type="project" value="InterPro"/>
</dbReference>
<dbReference type="InterPro" id="IPR000847">
    <property type="entry name" value="LysR_HTH_N"/>
</dbReference>
<dbReference type="PANTHER" id="PTHR30346">
    <property type="entry name" value="TRANSCRIPTIONAL DUAL REGULATOR HCAR-RELATED"/>
    <property type="match status" value="1"/>
</dbReference>
<dbReference type="AlphaFoldDB" id="A0A7X1FSU4"/>
<evidence type="ECO:0000313" key="6">
    <source>
        <dbReference type="EMBL" id="MBC2665707.1"/>
    </source>
</evidence>
<sequence>MIEQAGIFGMELRTLRYFCAVARERHFTRAAQLCNVSQSALSHQIKKLEEELGCRLVERSSKRVELTVEGAIFFEHCRPAIDRIFEGVERLRQLSPEPRSLRIGVWGHFLLTEILPSSLLRLREGGFSQPIQVIEVSGIDLFAALDDSRIDFAIAGEVTPRRGFTLTPLYMEELALAVPLDDPLAPLETLPLTALNGRSLGALTKNYASRLALERALAEVDVHPCFVAELNSPETLRDFANRAQLPIVAPIQGFRDLPEVKTVRLVSPTPSRPMMLITREGTEFTAPALELIKTMREIWDAFGPSANETAA</sequence>
<keyword evidence="7" id="KW-1185">Reference proteome</keyword>
<keyword evidence="4" id="KW-0804">Transcription</keyword>
<keyword evidence="3" id="KW-0238">DNA-binding</keyword>